<dbReference type="EMBL" id="MU277190">
    <property type="protein sequence ID" value="KAI0067462.1"/>
    <property type="molecule type" value="Genomic_DNA"/>
</dbReference>
<reference evidence="1" key="1">
    <citation type="submission" date="2021-03" db="EMBL/GenBank/DDBJ databases">
        <authorList>
            <consortium name="DOE Joint Genome Institute"/>
            <person name="Ahrendt S."/>
            <person name="Looney B.P."/>
            <person name="Miyauchi S."/>
            <person name="Morin E."/>
            <person name="Drula E."/>
            <person name="Courty P.E."/>
            <person name="Chicoki N."/>
            <person name="Fauchery L."/>
            <person name="Kohler A."/>
            <person name="Kuo A."/>
            <person name="Labutti K."/>
            <person name="Pangilinan J."/>
            <person name="Lipzen A."/>
            <person name="Riley R."/>
            <person name="Andreopoulos W."/>
            <person name="He G."/>
            <person name="Johnson J."/>
            <person name="Barry K.W."/>
            <person name="Grigoriev I.V."/>
            <person name="Nagy L."/>
            <person name="Hibbett D."/>
            <person name="Henrissat B."/>
            <person name="Matheny P.B."/>
            <person name="Labbe J."/>
            <person name="Martin F."/>
        </authorList>
    </citation>
    <scope>NUCLEOTIDE SEQUENCE</scope>
    <source>
        <strain evidence="1">HHB10654</strain>
    </source>
</reference>
<reference evidence="1" key="2">
    <citation type="journal article" date="2022" name="New Phytol.">
        <title>Evolutionary transition to the ectomycorrhizal habit in the genomes of a hyperdiverse lineage of mushroom-forming fungi.</title>
        <authorList>
            <person name="Looney B."/>
            <person name="Miyauchi S."/>
            <person name="Morin E."/>
            <person name="Drula E."/>
            <person name="Courty P.E."/>
            <person name="Kohler A."/>
            <person name="Kuo A."/>
            <person name="LaButti K."/>
            <person name="Pangilinan J."/>
            <person name="Lipzen A."/>
            <person name="Riley R."/>
            <person name="Andreopoulos W."/>
            <person name="He G."/>
            <person name="Johnson J."/>
            <person name="Nolan M."/>
            <person name="Tritt A."/>
            <person name="Barry K.W."/>
            <person name="Grigoriev I.V."/>
            <person name="Nagy L.G."/>
            <person name="Hibbett D."/>
            <person name="Henrissat B."/>
            <person name="Matheny P.B."/>
            <person name="Labbe J."/>
            <person name="Martin F.M."/>
        </authorList>
    </citation>
    <scope>NUCLEOTIDE SEQUENCE</scope>
    <source>
        <strain evidence="1">HHB10654</strain>
    </source>
</reference>
<evidence type="ECO:0000313" key="2">
    <source>
        <dbReference type="Proteomes" id="UP000814140"/>
    </source>
</evidence>
<comment type="caution">
    <text evidence="1">The sequence shown here is derived from an EMBL/GenBank/DDBJ whole genome shotgun (WGS) entry which is preliminary data.</text>
</comment>
<protein>
    <submittedName>
        <fullName evidence="1">Uncharacterized protein</fullName>
    </submittedName>
</protein>
<accession>A0ACB8TGC2</accession>
<name>A0ACB8TGC2_9AGAM</name>
<organism evidence="1 2">
    <name type="scientific">Artomyces pyxidatus</name>
    <dbReference type="NCBI Taxonomy" id="48021"/>
    <lineage>
        <taxon>Eukaryota</taxon>
        <taxon>Fungi</taxon>
        <taxon>Dikarya</taxon>
        <taxon>Basidiomycota</taxon>
        <taxon>Agaricomycotina</taxon>
        <taxon>Agaricomycetes</taxon>
        <taxon>Russulales</taxon>
        <taxon>Auriscalpiaceae</taxon>
        <taxon>Artomyces</taxon>
    </lineage>
</organism>
<evidence type="ECO:0000313" key="1">
    <source>
        <dbReference type="EMBL" id="KAI0067462.1"/>
    </source>
</evidence>
<proteinExistence type="predicted"/>
<dbReference type="Proteomes" id="UP000814140">
    <property type="component" value="Unassembled WGS sequence"/>
</dbReference>
<sequence>MSRDEALLCVVCPPSHRPATAQPLARRPEVTRRELGATTACMASCTCPSSSSSRAVSPRSSSVKENKAKN</sequence>
<keyword evidence="2" id="KW-1185">Reference proteome</keyword>
<gene>
    <name evidence="1" type="ORF">BV25DRAFT_1107077</name>
</gene>